<evidence type="ECO:0000313" key="6">
    <source>
        <dbReference type="EMBL" id="GMN68671.1"/>
    </source>
</evidence>
<organism evidence="6 7">
    <name type="scientific">Ficus carica</name>
    <name type="common">Common fig</name>
    <dbReference type="NCBI Taxonomy" id="3494"/>
    <lineage>
        <taxon>Eukaryota</taxon>
        <taxon>Viridiplantae</taxon>
        <taxon>Streptophyta</taxon>
        <taxon>Embryophyta</taxon>
        <taxon>Tracheophyta</taxon>
        <taxon>Spermatophyta</taxon>
        <taxon>Magnoliopsida</taxon>
        <taxon>eudicotyledons</taxon>
        <taxon>Gunneridae</taxon>
        <taxon>Pentapetalae</taxon>
        <taxon>rosids</taxon>
        <taxon>fabids</taxon>
        <taxon>Rosales</taxon>
        <taxon>Moraceae</taxon>
        <taxon>Ficeae</taxon>
        <taxon>Ficus</taxon>
    </lineage>
</organism>
<keyword evidence="7" id="KW-1185">Reference proteome</keyword>
<dbReference type="PANTHER" id="PTHR22536">
    <property type="entry name" value="LUNG CANCER METASTASIS-RELATED LCMR1 PROTEIN"/>
    <property type="match status" value="1"/>
</dbReference>
<protein>
    <submittedName>
        <fullName evidence="6">Uncharacterized protein</fullName>
    </submittedName>
</protein>
<evidence type="ECO:0000256" key="5">
    <source>
        <dbReference type="SAM" id="MobiDB-lite"/>
    </source>
</evidence>
<gene>
    <name evidence="6" type="ORF">TIFTF001_037727</name>
</gene>
<evidence type="ECO:0000256" key="2">
    <source>
        <dbReference type="ARBA" id="ARBA00023015"/>
    </source>
</evidence>
<dbReference type="GO" id="GO:0016592">
    <property type="term" value="C:mediator complex"/>
    <property type="evidence" value="ECO:0007669"/>
    <property type="project" value="InterPro"/>
</dbReference>
<dbReference type="GO" id="GO:0045944">
    <property type="term" value="P:positive regulation of transcription by RNA polymerase II"/>
    <property type="evidence" value="ECO:0007669"/>
    <property type="project" value="TreeGrafter"/>
</dbReference>
<dbReference type="Proteomes" id="UP001187192">
    <property type="component" value="Unassembled WGS sequence"/>
</dbReference>
<dbReference type="GO" id="GO:0003712">
    <property type="term" value="F:transcription coregulator activity"/>
    <property type="evidence" value="ECO:0007669"/>
    <property type="project" value="InterPro"/>
</dbReference>
<comment type="caution">
    <text evidence="6">The sequence shown here is derived from an EMBL/GenBank/DDBJ whole genome shotgun (WGS) entry which is preliminary data.</text>
</comment>
<dbReference type="PANTHER" id="PTHR22536:SF3">
    <property type="entry name" value="MEDIATOR OF RNA POLYMERASE II TRANSCRIPTION SUBUNIT 19B"/>
    <property type="match status" value="1"/>
</dbReference>
<reference evidence="6" key="1">
    <citation type="submission" date="2023-07" db="EMBL/GenBank/DDBJ databases">
        <title>draft genome sequence of fig (Ficus carica).</title>
        <authorList>
            <person name="Takahashi T."/>
            <person name="Nishimura K."/>
        </authorList>
    </citation>
    <scope>NUCLEOTIDE SEQUENCE</scope>
</reference>
<dbReference type="EMBL" id="BTGU01000669">
    <property type="protein sequence ID" value="GMN68671.1"/>
    <property type="molecule type" value="Genomic_DNA"/>
</dbReference>
<evidence type="ECO:0000256" key="1">
    <source>
        <dbReference type="ARBA" id="ARBA00004123"/>
    </source>
</evidence>
<sequence>MISWKSPEKALAQTYTVACLRLYVSGHSCPKDTEIRKGEGMELDQLFRNTSHLRERNTHMHLFDLDILGDAFRMRETTSVHLRFRRGSLPPGAKLKSELKEEERKRKRLKSKVKKDKKDHKKHSEQQKNKSSHMEKCIDFSRGSTLESLKKPGDNVCTFAPLVALLKVGLMVLKVFRFVGVKEAW</sequence>
<keyword evidence="2" id="KW-0805">Transcription regulation</keyword>
<dbReference type="AlphaFoldDB" id="A0AA88EAA9"/>
<accession>A0AA88EAA9</accession>
<comment type="subcellular location">
    <subcellularLocation>
        <location evidence="1">Nucleus</location>
    </subcellularLocation>
</comment>
<evidence type="ECO:0000313" key="7">
    <source>
        <dbReference type="Proteomes" id="UP001187192"/>
    </source>
</evidence>
<name>A0AA88EAA9_FICCA</name>
<dbReference type="InterPro" id="IPR019403">
    <property type="entry name" value="Mediator_Med19_met"/>
</dbReference>
<feature type="compositionally biased region" description="Basic residues" evidence="5">
    <location>
        <begin position="105"/>
        <end position="121"/>
    </location>
</feature>
<evidence type="ECO:0000256" key="3">
    <source>
        <dbReference type="ARBA" id="ARBA00023163"/>
    </source>
</evidence>
<feature type="region of interest" description="Disordered" evidence="5">
    <location>
        <begin position="96"/>
        <end position="136"/>
    </location>
</feature>
<evidence type="ECO:0000256" key="4">
    <source>
        <dbReference type="ARBA" id="ARBA00023242"/>
    </source>
</evidence>
<proteinExistence type="predicted"/>
<feature type="compositionally biased region" description="Basic and acidic residues" evidence="5">
    <location>
        <begin position="122"/>
        <end position="136"/>
    </location>
</feature>
<keyword evidence="3" id="KW-0804">Transcription</keyword>
<keyword evidence="4" id="KW-0539">Nucleus</keyword>